<name>A0A9X1CDK3_9FLAO</name>
<dbReference type="AlphaFoldDB" id="A0A9X1CDK3"/>
<dbReference type="Proteomes" id="UP001231587">
    <property type="component" value="Unassembled WGS sequence"/>
</dbReference>
<proteinExistence type="predicted"/>
<dbReference type="RefSeq" id="WP_057778391.1">
    <property type="nucleotide sequence ID" value="NZ_JAGGJQ010000011.1"/>
</dbReference>
<reference evidence="1" key="1">
    <citation type="submission" date="2021-03" db="EMBL/GenBank/DDBJ databases">
        <title>Genomic Encyclopedia of Type Strains, Phase IV (KMG-IV): sequencing the most valuable type-strain genomes for metagenomic binning, comparative biology and taxonomic classification.</title>
        <authorList>
            <person name="Goeker M."/>
        </authorList>
    </citation>
    <scope>NUCLEOTIDE SEQUENCE</scope>
    <source>
        <strain evidence="1">DSM 15523</strain>
        <strain evidence="2 4">DSM 16476</strain>
    </source>
</reference>
<dbReference type="OrthoDB" id="1445783at2"/>
<evidence type="ECO:0000313" key="4">
    <source>
        <dbReference type="Proteomes" id="UP001231587"/>
    </source>
</evidence>
<keyword evidence="4" id="KW-1185">Reference proteome</keyword>
<dbReference type="Proteomes" id="UP001138672">
    <property type="component" value="Unassembled WGS sequence"/>
</dbReference>
<sequence length="77" mass="8984">MRQIKLIWDFRGPNALKTAEHHEIHLKEYIVSEQLDLSITGFTPITEMHAIAFLVVNESEMKPLRDALKPHRGQVYM</sequence>
<evidence type="ECO:0000313" key="3">
    <source>
        <dbReference type="Proteomes" id="UP001138672"/>
    </source>
</evidence>
<protein>
    <submittedName>
        <fullName evidence="1">Uncharacterized protein</fullName>
    </submittedName>
</protein>
<comment type="caution">
    <text evidence="1">The sequence shown here is derived from an EMBL/GenBank/DDBJ whole genome shotgun (WGS) entry which is preliminary data.</text>
</comment>
<accession>A0A9X1CDK3</accession>
<evidence type="ECO:0000313" key="1">
    <source>
        <dbReference type="EMBL" id="MBP1841385.1"/>
    </source>
</evidence>
<evidence type="ECO:0000313" key="2">
    <source>
        <dbReference type="EMBL" id="MDQ0336693.1"/>
    </source>
</evidence>
<organism evidence="1 3">
    <name type="scientific">Formosa algae</name>
    <dbReference type="NCBI Taxonomy" id="225843"/>
    <lineage>
        <taxon>Bacteria</taxon>
        <taxon>Pseudomonadati</taxon>
        <taxon>Bacteroidota</taxon>
        <taxon>Flavobacteriia</taxon>
        <taxon>Flavobacteriales</taxon>
        <taxon>Flavobacteriaceae</taxon>
        <taxon>Formosa</taxon>
    </lineage>
</organism>
<dbReference type="EMBL" id="JAGGJQ010000011">
    <property type="protein sequence ID" value="MBP1841385.1"/>
    <property type="molecule type" value="Genomic_DNA"/>
</dbReference>
<gene>
    <name evidence="1" type="ORF">J2Z56_003319</name>
    <name evidence="2" type="ORF">J2Z57_003147</name>
</gene>
<dbReference type="EMBL" id="JAUSUU010000010">
    <property type="protein sequence ID" value="MDQ0336693.1"/>
    <property type="molecule type" value="Genomic_DNA"/>
</dbReference>